<comment type="caution">
    <text evidence="3">The sequence shown here is derived from an EMBL/GenBank/DDBJ whole genome shotgun (WGS) entry which is preliminary data.</text>
</comment>
<evidence type="ECO:0000256" key="2">
    <source>
        <dbReference type="SAM" id="SignalP"/>
    </source>
</evidence>
<name>A0AAD8YJA7_9STRA</name>
<evidence type="ECO:0000313" key="4">
    <source>
        <dbReference type="Proteomes" id="UP001224775"/>
    </source>
</evidence>
<dbReference type="InterPro" id="IPR036790">
    <property type="entry name" value="Frizzled_dom_sf"/>
</dbReference>
<evidence type="ECO:0000256" key="1">
    <source>
        <dbReference type="SAM" id="Phobius"/>
    </source>
</evidence>
<dbReference type="EMBL" id="JATAAI010000002">
    <property type="protein sequence ID" value="KAK1747621.1"/>
    <property type="molecule type" value="Genomic_DNA"/>
</dbReference>
<proteinExistence type="predicted"/>
<keyword evidence="1" id="KW-0812">Transmembrane</keyword>
<accession>A0AAD8YJA7</accession>
<feature type="chain" id="PRO_5042157738" description="FZ domain-containing protein" evidence="2">
    <location>
        <begin position="18"/>
        <end position="244"/>
    </location>
</feature>
<sequence length="244" mass="27698">MIKLLILSLAVIARASACMIQNTDSGVCSYKYLTTSQATLEQIEAAKGRWESDMPFCGRYINSYPACVPSSSTLRSVPEWISSDANEDLNAIREKDRWVQQETDATIAERIEQERILGKKHYRYFRNKDCQDAYAAYTCWLNFPRCDEFQETLPLCQSACDNMFRVCGFEQDVWRCDEDIVDGNDEWNMRAFFPGQPFRKNEFERGGEPKAVCTPSIRGAASTFGVSLVINAGVASLVLLFLLQ</sequence>
<dbReference type="Gene3D" id="1.10.2000.10">
    <property type="entry name" value="Frizzled cysteine-rich domain"/>
    <property type="match status" value="1"/>
</dbReference>
<keyword evidence="1" id="KW-0472">Membrane</keyword>
<dbReference type="Proteomes" id="UP001224775">
    <property type="component" value="Unassembled WGS sequence"/>
</dbReference>
<evidence type="ECO:0000313" key="3">
    <source>
        <dbReference type="EMBL" id="KAK1747621.1"/>
    </source>
</evidence>
<keyword evidence="4" id="KW-1185">Reference proteome</keyword>
<evidence type="ECO:0008006" key="5">
    <source>
        <dbReference type="Google" id="ProtNLM"/>
    </source>
</evidence>
<dbReference type="AlphaFoldDB" id="A0AAD8YJA7"/>
<organism evidence="3 4">
    <name type="scientific">Skeletonema marinoi</name>
    <dbReference type="NCBI Taxonomy" id="267567"/>
    <lineage>
        <taxon>Eukaryota</taxon>
        <taxon>Sar</taxon>
        <taxon>Stramenopiles</taxon>
        <taxon>Ochrophyta</taxon>
        <taxon>Bacillariophyta</taxon>
        <taxon>Coscinodiscophyceae</taxon>
        <taxon>Thalassiosirophycidae</taxon>
        <taxon>Thalassiosirales</taxon>
        <taxon>Skeletonemataceae</taxon>
        <taxon>Skeletonema</taxon>
        <taxon>Skeletonema marinoi-dohrnii complex</taxon>
    </lineage>
</organism>
<feature type="transmembrane region" description="Helical" evidence="1">
    <location>
        <begin position="224"/>
        <end position="243"/>
    </location>
</feature>
<dbReference type="SUPFAM" id="SSF63501">
    <property type="entry name" value="Frizzled cysteine-rich domain"/>
    <property type="match status" value="1"/>
</dbReference>
<keyword evidence="1" id="KW-1133">Transmembrane helix</keyword>
<feature type="signal peptide" evidence="2">
    <location>
        <begin position="1"/>
        <end position="17"/>
    </location>
</feature>
<protein>
    <recommendedName>
        <fullName evidence="5">FZ domain-containing protein</fullName>
    </recommendedName>
</protein>
<keyword evidence="2" id="KW-0732">Signal</keyword>
<gene>
    <name evidence="3" type="ORF">QTG54_001584</name>
</gene>
<reference evidence="3" key="1">
    <citation type="submission" date="2023-06" db="EMBL/GenBank/DDBJ databases">
        <title>Survivors Of The Sea: Transcriptome response of Skeletonema marinoi to long-term dormancy.</title>
        <authorList>
            <person name="Pinder M.I.M."/>
            <person name="Kourtchenko O."/>
            <person name="Robertson E.K."/>
            <person name="Larsson T."/>
            <person name="Maumus F."/>
            <person name="Osuna-Cruz C.M."/>
            <person name="Vancaester E."/>
            <person name="Stenow R."/>
            <person name="Vandepoele K."/>
            <person name="Ploug H."/>
            <person name="Bruchert V."/>
            <person name="Godhe A."/>
            <person name="Topel M."/>
        </authorList>
    </citation>
    <scope>NUCLEOTIDE SEQUENCE</scope>
    <source>
        <strain evidence="3">R05AC</strain>
    </source>
</reference>